<evidence type="ECO:0000256" key="3">
    <source>
        <dbReference type="ARBA" id="ARBA00022729"/>
    </source>
</evidence>
<comment type="caution">
    <text evidence="6">The sequence shown here is derived from an EMBL/GenBank/DDBJ whole genome shotgun (WGS) entry which is preliminary data.</text>
</comment>
<dbReference type="Pfam" id="PF00496">
    <property type="entry name" value="SBP_bac_5"/>
    <property type="match status" value="1"/>
</dbReference>
<gene>
    <name evidence="6" type="ORF">ABK249_08415</name>
</gene>
<dbReference type="Gene3D" id="3.40.190.10">
    <property type="entry name" value="Periplasmic binding protein-like II"/>
    <property type="match status" value="1"/>
</dbReference>
<dbReference type="InterPro" id="IPR030678">
    <property type="entry name" value="Peptide/Ni-bd"/>
</dbReference>
<dbReference type="PANTHER" id="PTHR30290:SF38">
    <property type="entry name" value="D,D-DIPEPTIDE-BINDING PERIPLASMIC PROTEIN DDPA-RELATED"/>
    <property type="match status" value="1"/>
</dbReference>
<evidence type="ECO:0000256" key="4">
    <source>
        <dbReference type="SAM" id="SignalP"/>
    </source>
</evidence>
<comment type="subcellular location">
    <subcellularLocation>
        <location evidence="1">Periplasm</location>
    </subcellularLocation>
</comment>
<evidence type="ECO:0000313" key="6">
    <source>
        <dbReference type="EMBL" id="MEQ1404953.1"/>
    </source>
</evidence>
<dbReference type="SUPFAM" id="SSF53850">
    <property type="entry name" value="Periplasmic binding protein-like II"/>
    <property type="match status" value="1"/>
</dbReference>
<dbReference type="PIRSF" id="PIRSF002741">
    <property type="entry name" value="MppA"/>
    <property type="match status" value="1"/>
</dbReference>
<dbReference type="Gene3D" id="3.90.76.10">
    <property type="entry name" value="Dipeptide-binding Protein, Domain 1"/>
    <property type="match status" value="1"/>
</dbReference>
<evidence type="ECO:0000259" key="5">
    <source>
        <dbReference type="Pfam" id="PF00496"/>
    </source>
</evidence>
<feature type="chain" id="PRO_5046592502" evidence="4">
    <location>
        <begin position="29"/>
        <end position="507"/>
    </location>
</feature>
<dbReference type="Gene3D" id="3.10.105.10">
    <property type="entry name" value="Dipeptide-binding Protein, Domain 3"/>
    <property type="match status" value="1"/>
</dbReference>
<sequence>MISMTGRRDIGSMSAFLAAILVTASASAADLKIGLRADPDALDPATGGSVAGRVIFAALCDKLIDTTPEGTFQPQLATSWSWSPDSLTLTLKLRDQVVFHDGQPMDAAAVKVNLDRYRTDPISRRKTELKPVASVDVIDPLTVAIKLSQAYAPLVSVLADRAGMIMSPAALAKDSANIGAHPVCAGPFQFVERVSQDHITLKRFDQYWNKDAISLDSVTYRMIPDDAVRLLSLRSGDLDLIERLSPSDVAAIKDDRGVKAIEGPSIAFDVISINIAHGESADNPLGRNAKVRQALELSIDRGAISEVVYEGLFPPANQTEPVGAPYYDPTHALKGRDVARAKMLLAEAGVTSPSFTLSVANSPTLAQVGQMVQVMAAEAGFDVKIQSLESSTLAANSDAGKYQASMAIWSGRPDPDGNISPWVACDGFLNWGRYCNPALDKLLAQARQVTDEKERAKLYAQSVGIYLTDVPFIPLYHYKSIWAARSNVDGFVPYPDGLIRLQGVRKS</sequence>
<dbReference type="PANTHER" id="PTHR30290">
    <property type="entry name" value="PERIPLASMIC BINDING COMPONENT OF ABC TRANSPORTER"/>
    <property type="match status" value="1"/>
</dbReference>
<accession>A0ABV0LZC1</accession>
<keyword evidence="7" id="KW-1185">Reference proteome</keyword>
<comment type="similarity">
    <text evidence="2">Belongs to the bacterial solute-binding protein 5 family.</text>
</comment>
<keyword evidence="3 4" id="KW-0732">Signal</keyword>
<organism evidence="6 7">
    <name type="scientific">Neorhizobium phenanthreniclasticum</name>
    <dbReference type="NCBI Taxonomy" id="3157917"/>
    <lineage>
        <taxon>Bacteria</taxon>
        <taxon>Pseudomonadati</taxon>
        <taxon>Pseudomonadota</taxon>
        <taxon>Alphaproteobacteria</taxon>
        <taxon>Hyphomicrobiales</taxon>
        <taxon>Rhizobiaceae</taxon>
        <taxon>Rhizobium/Agrobacterium group</taxon>
        <taxon>Neorhizobium</taxon>
    </lineage>
</organism>
<proteinExistence type="inferred from homology"/>
<dbReference type="InterPro" id="IPR039424">
    <property type="entry name" value="SBP_5"/>
</dbReference>
<evidence type="ECO:0000256" key="2">
    <source>
        <dbReference type="ARBA" id="ARBA00005695"/>
    </source>
</evidence>
<dbReference type="CDD" id="cd08511">
    <property type="entry name" value="PBP2_NikA_DppA_OppA_like_5"/>
    <property type="match status" value="1"/>
</dbReference>
<evidence type="ECO:0000313" key="7">
    <source>
        <dbReference type="Proteomes" id="UP001496627"/>
    </source>
</evidence>
<name>A0ABV0LZC1_9HYPH</name>
<protein>
    <submittedName>
        <fullName evidence="6">ABC transporter substrate-binding protein</fullName>
    </submittedName>
</protein>
<dbReference type="EMBL" id="JBEAAL010000004">
    <property type="protein sequence ID" value="MEQ1404953.1"/>
    <property type="molecule type" value="Genomic_DNA"/>
</dbReference>
<dbReference type="RefSeq" id="WP_227703422.1">
    <property type="nucleotide sequence ID" value="NZ_JBEAAL010000004.1"/>
</dbReference>
<dbReference type="InterPro" id="IPR000914">
    <property type="entry name" value="SBP_5_dom"/>
</dbReference>
<reference evidence="6 7" key="1">
    <citation type="submission" date="2024-05" db="EMBL/GenBank/DDBJ databases">
        <title>Neorhizobium sp. Rsf11, a plant growth promoting and heavy metal resistant PAH-degrader.</title>
        <authorList>
            <person name="Golubev S.N."/>
            <person name="Muratova A.Y."/>
            <person name="Markelova M.I."/>
        </authorList>
    </citation>
    <scope>NUCLEOTIDE SEQUENCE [LARGE SCALE GENOMIC DNA]</scope>
    <source>
        <strain evidence="6 7">Rsf11</strain>
    </source>
</reference>
<feature type="domain" description="Solute-binding protein family 5" evidence="5">
    <location>
        <begin position="72"/>
        <end position="427"/>
    </location>
</feature>
<dbReference type="Proteomes" id="UP001496627">
    <property type="component" value="Unassembled WGS sequence"/>
</dbReference>
<evidence type="ECO:0000256" key="1">
    <source>
        <dbReference type="ARBA" id="ARBA00004418"/>
    </source>
</evidence>
<feature type="signal peptide" evidence="4">
    <location>
        <begin position="1"/>
        <end position="28"/>
    </location>
</feature>